<protein>
    <submittedName>
        <fullName evidence="2">Uncharacterized protein</fullName>
    </submittedName>
</protein>
<gene>
    <name evidence="2" type="ordered locus">Runsl_1147</name>
</gene>
<dbReference type="EMBL" id="CP002859">
    <property type="protein sequence ID" value="AEI47576.1"/>
    <property type="molecule type" value="Genomic_DNA"/>
</dbReference>
<dbReference type="AlphaFoldDB" id="A0A7U4E4J0"/>
<evidence type="ECO:0000313" key="2">
    <source>
        <dbReference type="EMBL" id="AEI47576.1"/>
    </source>
</evidence>
<dbReference type="Proteomes" id="UP000000493">
    <property type="component" value="Chromosome"/>
</dbReference>
<feature type="transmembrane region" description="Helical" evidence="1">
    <location>
        <begin position="6"/>
        <end position="25"/>
    </location>
</feature>
<evidence type="ECO:0000313" key="3">
    <source>
        <dbReference type="Proteomes" id="UP000000493"/>
    </source>
</evidence>
<organism evidence="2 3">
    <name type="scientific">Runella slithyformis (strain ATCC 29530 / DSM 19594 / LMG 11500 / NCIMB 11436 / LSU 4)</name>
    <dbReference type="NCBI Taxonomy" id="761193"/>
    <lineage>
        <taxon>Bacteria</taxon>
        <taxon>Pseudomonadati</taxon>
        <taxon>Bacteroidota</taxon>
        <taxon>Cytophagia</taxon>
        <taxon>Cytophagales</taxon>
        <taxon>Spirosomataceae</taxon>
        <taxon>Runella</taxon>
    </lineage>
</organism>
<accession>A0A7U4E4J0</accession>
<reference evidence="3" key="1">
    <citation type="submission" date="2011-06" db="EMBL/GenBank/DDBJ databases">
        <title>The complete genome of chromosome of Runella slithyformis DSM 19594.</title>
        <authorList>
            <consortium name="US DOE Joint Genome Institute (JGI-PGF)"/>
            <person name="Lucas S."/>
            <person name="Han J."/>
            <person name="Lapidus A."/>
            <person name="Bruce D."/>
            <person name="Goodwin L."/>
            <person name="Pitluck S."/>
            <person name="Peters L."/>
            <person name="Kyrpides N."/>
            <person name="Mavromatis K."/>
            <person name="Ivanova N."/>
            <person name="Ovchinnikova G."/>
            <person name="Zhang X."/>
            <person name="Misra M."/>
            <person name="Detter J.C."/>
            <person name="Tapia R."/>
            <person name="Han C."/>
            <person name="Land M."/>
            <person name="Hauser L."/>
            <person name="Markowitz V."/>
            <person name="Cheng J.-F."/>
            <person name="Hugenholtz P."/>
            <person name="Woyke T."/>
            <person name="Wu D."/>
            <person name="Tindall B."/>
            <person name="Faehrich R."/>
            <person name="Brambilla E."/>
            <person name="Klenk H.-P."/>
            <person name="Eisen J.A."/>
        </authorList>
    </citation>
    <scope>NUCLEOTIDE SEQUENCE [LARGE SCALE GENOMIC DNA]</scope>
    <source>
        <strain evidence="3">ATCC 29530 / DSM 19594 / LMG 11500 / NCIMB 11436 / LSU 4</strain>
    </source>
</reference>
<dbReference type="KEGG" id="rsi:Runsl_1147"/>
<keyword evidence="1" id="KW-0472">Membrane</keyword>
<proteinExistence type="predicted"/>
<feature type="transmembrane region" description="Helical" evidence="1">
    <location>
        <begin position="37"/>
        <end position="56"/>
    </location>
</feature>
<keyword evidence="3" id="KW-1185">Reference proteome</keyword>
<reference evidence="2 3" key="2">
    <citation type="journal article" date="2012" name="Stand. Genomic Sci.">
        <title>Complete genome sequence of the aquatic bacterium Runella slithyformis type strain (LSU 4(T)).</title>
        <authorList>
            <person name="Copeland A."/>
            <person name="Zhang X."/>
            <person name="Misra M."/>
            <person name="Lapidus A."/>
            <person name="Nolan M."/>
            <person name="Lucas S."/>
            <person name="Deshpande S."/>
            <person name="Cheng J.F."/>
            <person name="Tapia R."/>
            <person name="Goodwin L.A."/>
            <person name="Pitluck S."/>
            <person name="Liolios K."/>
            <person name="Pagani I."/>
            <person name="Ivanova N."/>
            <person name="Mikhailova N."/>
            <person name="Pati A."/>
            <person name="Chen A."/>
            <person name="Palaniappan K."/>
            <person name="Land M."/>
            <person name="Hauser L."/>
            <person name="Pan C."/>
            <person name="Jeffries C.D."/>
            <person name="Detter J.C."/>
            <person name="Brambilla E.M."/>
            <person name="Rohde M."/>
            <person name="Djao O.D."/>
            <person name="Goker M."/>
            <person name="Sikorski J."/>
            <person name="Tindall B.J."/>
            <person name="Woyke T."/>
            <person name="Bristow J."/>
            <person name="Eisen J.A."/>
            <person name="Markowitz V."/>
            <person name="Hugenholtz P."/>
            <person name="Kyrpides N.C."/>
            <person name="Klenk H.P."/>
            <person name="Mavromatis K."/>
        </authorList>
    </citation>
    <scope>NUCLEOTIDE SEQUENCE [LARGE SCALE GENOMIC DNA]</scope>
    <source>
        <strain evidence="3">ATCC 29530 / DSM 19594 / LMG 11500 / NCIMB 11436 / LSU 4</strain>
    </source>
</reference>
<keyword evidence="1" id="KW-0812">Transmembrane</keyword>
<name>A0A7U4E4J0_RUNSL</name>
<sequence>MIHPILLLFVTIDIPFIRFGLRIYFPYAIFASNLINAMIRVFTYSALLTLCCFLFSCFSEEKKAPVTTGPVYTLVFMDKTQSVNVNKAFVAQKYQQILSDLVEQNIRQKGDKLEVYFIHENTQKARALSLTCRTEVEDISHMNATDREAAQTTADMMLQRERMIFLRQLMAKLGIQNIGTSQRQTDIWASLPVINKATETGAEVKVYYLSDMIESMKGANRRDFHTNPPQDNTQAESWAKADAKHMQQYALNAAEIKIALPFEPTSSTRENNPNVSLYWSTLLQELGAGTVDEL</sequence>
<keyword evidence="1" id="KW-1133">Transmembrane helix</keyword>
<evidence type="ECO:0000256" key="1">
    <source>
        <dbReference type="SAM" id="Phobius"/>
    </source>
</evidence>